<sequence>MFSLIAGLFEYLFKKAEFQVLILGVDHAGKTTALEQMKGLFQKIEPLAPEKIPPTVGLNIGRMEVGRVKLIFWDLGGQSGLRGIWEKYFAEVHGLVYVIDAADDQRFDESRRIFEALVKHPDLAGVPVLILANKQDLHSAATIDEIDERFGFGSLCAPSQQYRIEPVSAITGSGIADGITWMVDMLKLSSRGVTATQ</sequence>
<evidence type="ECO:0000313" key="8">
    <source>
        <dbReference type="Proteomes" id="UP000751190"/>
    </source>
</evidence>
<comment type="similarity">
    <text evidence="1 6">Belongs to the small GTPase superfamily. Arf family.</text>
</comment>
<dbReference type="OMA" id="HGFYKYM"/>
<dbReference type="GO" id="GO:0034067">
    <property type="term" value="P:protein localization to Golgi apparatus"/>
    <property type="evidence" value="ECO:0007669"/>
    <property type="project" value="TreeGrafter"/>
</dbReference>
<evidence type="ECO:0000313" key="7">
    <source>
        <dbReference type="EMBL" id="KAG8468651.1"/>
    </source>
</evidence>
<dbReference type="InterPro" id="IPR024156">
    <property type="entry name" value="Small_GTPase_ARF"/>
</dbReference>
<name>A0A8J6CF14_DIALT</name>
<dbReference type="GO" id="GO:0005794">
    <property type="term" value="C:Golgi apparatus"/>
    <property type="evidence" value="ECO:0007669"/>
    <property type="project" value="TreeGrafter"/>
</dbReference>
<dbReference type="Pfam" id="PF00025">
    <property type="entry name" value="Arf"/>
    <property type="match status" value="1"/>
</dbReference>
<dbReference type="GO" id="GO:0003924">
    <property type="term" value="F:GTPase activity"/>
    <property type="evidence" value="ECO:0007669"/>
    <property type="project" value="InterPro"/>
</dbReference>
<organism evidence="7 8">
    <name type="scientific">Diacronema lutheri</name>
    <name type="common">Unicellular marine alga</name>
    <name type="synonym">Monochrysis lutheri</name>
    <dbReference type="NCBI Taxonomy" id="2081491"/>
    <lineage>
        <taxon>Eukaryota</taxon>
        <taxon>Haptista</taxon>
        <taxon>Haptophyta</taxon>
        <taxon>Pavlovophyceae</taxon>
        <taxon>Pavlovales</taxon>
        <taxon>Pavlovaceae</taxon>
        <taxon>Diacronema</taxon>
    </lineage>
</organism>
<dbReference type="GO" id="GO:0046872">
    <property type="term" value="F:metal ion binding"/>
    <property type="evidence" value="ECO:0007669"/>
    <property type="project" value="UniProtKB-KW"/>
</dbReference>
<feature type="binding site" evidence="5">
    <location>
        <position position="31"/>
    </location>
    <ligand>
        <name>Mg(2+)</name>
        <dbReference type="ChEBI" id="CHEBI:18420"/>
    </ligand>
</feature>
<comment type="caution">
    <text evidence="7">The sequence shown here is derived from an EMBL/GenBank/DDBJ whole genome shotgun (WGS) entry which is preliminary data.</text>
</comment>
<feature type="binding site" evidence="4">
    <location>
        <begin position="133"/>
        <end position="136"/>
    </location>
    <ligand>
        <name>GTP</name>
        <dbReference type="ChEBI" id="CHEBI:37565"/>
    </ligand>
</feature>
<dbReference type="PRINTS" id="PR00328">
    <property type="entry name" value="SAR1GTPBP"/>
</dbReference>
<feature type="binding site" evidence="4">
    <location>
        <begin position="24"/>
        <end position="31"/>
    </location>
    <ligand>
        <name>GTP</name>
        <dbReference type="ChEBI" id="CHEBI:37565"/>
    </ligand>
</feature>
<dbReference type="GO" id="GO:0043001">
    <property type="term" value="P:Golgi to plasma membrane protein transport"/>
    <property type="evidence" value="ECO:0007669"/>
    <property type="project" value="TreeGrafter"/>
</dbReference>
<dbReference type="InterPro" id="IPR006689">
    <property type="entry name" value="Small_GTPase_ARF/SAR"/>
</dbReference>
<dbReference type="FunFam" id="3.40.50.300:FF:001166">
    <property type="entry name" value="ADP-ribosylation factor D"/>
    <property type="match status" value="1"/>
</dbReference>
<feature type="binding site" evidence="5">
    <location>
        <position position="55"/>
    </location>
    <ligand>
        <name>Mg(2+)</name>
        <dbReference type="ChEBI" id="CHEBI:18420"/>
    </ligand>
</feature>
<protein>
    <submittedName>
        <fullName evidence="7">Uncharacterized protein</fullName>
    </submittedName>
</protein>
<evidence type="ECO:0000256" key="1">
    <source>
        <dbReference type="ARBA" id="ARBA00010290"/>
    </source>
</evidence>
<dbReference type="PANTHER" id="PTHR45909">
    <property type="entry name" value="ADP-RIBOSYLATION FACTOR-RELATED PROTEIN 1"/>
    <property type="match status" value="1"/>
</dbReference>
<dbReference type="OrthoDB" id="414781at2759"/>
<gene>
    <name evidence="7" type="ORF">KFE25_013734</name>
</gene>
<dbReference type="InterPro" id="IPR027417">
    <property type="entry name" value="P-loop_NTPase"/>
</dbReference>
<dbReference type="PROSITE" id="PS51417">
    <property type="entry name" value="ARF"/>
    <property type="match status" value="1"/>
</dbReference>
<dbReference type="Gene3D" id="3.40.50.300">
    <property type="entry name" value="P-loop containing nucleotide triphosphate hydrolases"/>
    <property type="match status" value="1"/>
</dbReference>
<evidence type="ECO:0000256" key="4">
    <source>
        <dbReference type="PIRSR" id="PIRSR606689-1"/>
    </source>
</evidence>
<dbReference type="Proteomes" id="UP000751190">
    <property type="component" value="Unassembled WGS sequence"/>
</dbReference>
<dbReference type="InterPro" id="IPR005225">
    <property type="entry name" value="Small_GTP-bd"/>
</dbReference>
<dbReference type="EMBL" id="JAGTXO010000004">
    <property type="protein sequence ID" value="KAG8468651.1"/>
    <property type="molecule type" value="Genomic_DNA"/>
</dbReference>
<keyword evidence="5" id="KW-0479">Metal-binding</keyword>
<feature type="binding site" evidence="4">
    <location>
        <position position="77"/>
    </location>
    <ligand>
        <name>GTP</name>
        <dbReference type="ChEBI" id="CHEBI:37565"/>
    </ligand>
</feature>
<evidence type="ECO:0000256" key="5">
    <source>
        <dbReference type="PIRSR" id="PIRSR606689-2"/>
    </source>
</evidence>
<dbReference type="SMART" id="SM00178">
    <property type="entry name" value="SAR"/>
    <property type="match status" value="1"/>
</dbReference>
<dbReference type="GO" id="GO:0005525">
    <property type="term" value="F:GTP binding"/>
    <property type="evidence" value="ECO:0007669"/>
    <property type="project" value="UniProtKB-KW"/>
</dbReference>
<evidence type="ECO:0000256" key="2">
    <source>
        <dbReference type="ARBA" id="ARBA00022741"/>
    </source>
</evidence>
<dbReference type="AlphaFoldDB" id="A0A8J6CF14"/>
<dbReference type="SMART" id="SM00177">
    <property type="entry name" value="ARF"/>
    <property type="match status" value="1"/>
</dbReference>
<reference evidence="7" key="1">
    <citation type="submission" date="2021-05" db="EMBL/GenBank/DDBJ databases">
        <title>The genome of the haptophyte Pavlova lutheri (Diacronema luteri, Pavlovales) - a model for lipid biosynthesis in eukaryotic algae.</title>
        <authorList>
            <person name="Hulatt C.J."/>
            <person name="Posewitz M.C."/>
        </authorList>
    </citation>
    <scope>NUCLEOTIDE SEQUENCE</scope>
    <source>
        <strain evidence="7">NIVA-4/92</strain>
    </source>
</reference>
<keyword evidence="5" id="KW-0460">Magnesium</keyword>
<dbReference type="GO" id="GO:0006886">
    <property type="term" value="P:intracellular protein transport"/>
    <property type="evidence" value="ECO:0007669"/>
    <property type="project" value="TreeGrafter"/>
</dbReference>
<proteinExistence type="inferred from homology"/>
<keyword evidence="2 4" id="KW-0547">Nucleotide-binding</keyword>
<keyword evidence="3 4" id="KW-0342">GTP-binding</keyword>
<evidence type="ECO:0000256" key="3">
    <source>
        <dbReference type="ARBA" id="ARBA00023134"/>
    </source>
</evidence>
<keyword evidence="8" id="KW-1185">Reference proteome</keyword>
<dbReference type="PANTHER" id="PTHR45909:SF1">
    <property type="entry name" value="ADP-RIBOSYLATION FACTOR-RELATED PROTEIN 1"/>
    <property type="match status" value="1"/>
</dbReference>
<accession>A0A8J6CF14</accession>
<dbReference type="SUPFAM" id="SSF52540">
    <property type="entry name" value="P-loop containing nucleoside triphosphate hydrolases"/>
    <property type="match status" value="1"/>
</dbReference>
<dbReference type="NCBIfam" id="TIGR00231">
    <property type="entry name" value="small_GTP"/>
    <property type="match status" value="1"/>
</dbReference>
<evidence type="ECO:0000256" key="6">
    <source>
        <dbReference type="RuleBase" id="RU003925"/>
    </source>
</evidence>